<dbReference type="InterPro" id="IPR003661">
    <property type="entry name" value="HisK_dim/P_dom"/>
</dbReference>
<dbReference type="InterPro" id="IPR003594">
    <property type="entry name" value="HATPase_dom"/>
</dbReference>
<name>A0A917UPI4_9DEIO</name>
<accession>A0A917UPI4</accession>
<dbReference type="AlphaFoldDB" id="A0A917UPI4"/>
<reference evidence="15" key="1">
    <citation type="journal article" date="2014" name="Int. J. Syst. Evol. Microbiol.">
        <title>Complete genome sequence of Corynebacterium casei LMG S-19264T (=DSM 44701T), isolated from a smear-ripened cheese.</title>
        <authorList>
            <consortium name="US DOE Joint Genome Institute (JGI-PGF)"/>
            <person name="Walter F."/>
            <person name="Albersmeier A."/>
            <person name="Kalinowski J."/>
            <person name="Ruckert C."/>
        </authorList>
    </citation>
    <scope>NUCLEOTIDE SEQUENCE</scope>
    <source>
        <strain evidence="15">JCM 14371</strain>
    </source>
</reference>
<feature type="region of interest" description="Disordered" evidence="11">
    <location>
        <begin position="436"/>
        <end position="460"/>
    </location>
</feature>
<dbReference type="FunFam" id="3.30.565.10:FF:000006">
    <property type="entry name" value="Sensor histidine kinase WalK"/>
    <property type="match status" value="1"/>
</dbReference>
<dbReference type="Gene3D" id="1.10.287.130">
    <property type="match status" value="1"/>
</dbReference>
<dbReference type="CDD" id="cd00075">
    <property type="entry name" value="HATPase"/>
    <property type="match status" value="1"/>
</dbReference>
<dbReference type="PROSITE" id="PS50885">
    <property type="entry name" value="HAMP"/>
    <property type="match status" value="1"/>
</dbReference>
<dbReference type="EMBL" id="BMOE01000004">
    <property type="protein sequence ID" value="GGJ73125.1"/>
    <property type="molecule type" value="Genomic_DNA"/>
</dbReference>
<dbReference type="PRINTS" id="PR00344">
    <property type="entry name" value="BCTRLSENSOR"/>
</dbReference>
<dbReference type="InterPro" id="IPR036890">
    <property type="entry name" value="HATPase_C_sf"/>
</dbReference>
<dbReference type="Proteomes" id="UP000635726">
    <property type="component" value="Unassembled WGS sequence"/>
</dbReference>
<dbReference type="PANTHER" id="PTHR45436">
    <property type="entry name" value="SENSOR HISTIDINE KINASE YKOH"/>
    <property type="match status" value="1"/>
</dbReference>
<protein>
    <recommendedName>
        <fullName evidence="3">histidine kinase</fullName>
        <ecNumber evidence="3">2.7.13.3</ecNumber>
    </recommendedName>
</protein>
<keyword evidence="6 12" id="KW-0812">Transmembrane</keyword>
<dbReference type="CDD" id="cd00082">
    <property type="entry name" value="HisKA"/>
    <property type="match status" value="1"/>
</dbReference>
<dbReference type="SMART" id="SM00387">
    <property type="entry name" value="HATPase_c"/>
    <property type="match status" value="1"/>
</dbReference>
<keyword evidence="5" id="KW-0808">Transferase</keyword>
<dbReference type="FunFam" id="1.10.287.130:FF:000001">
    <property type="entry name" value="Two-component sensor histidine kinase"/>
    <property type="match status" value="1"/>
</dbReference>
<reference evidence="15" key="2">
    <citation type="submission" date="2020-09" db="EMBL/GenBank/DDBJ databases">
        <authorList>
            <person name="Sun Q."/>
            <person name="Ohkuma M."/>
        </authorList>
    </citation>
    <scope>NUCLEOTIDE SEQUENCE</scope>
    <source>
        <strain evidence="15">JCM 14371</strain>
    </source>
</reference>
<dbReference type="SUPFAM" id="SSF55874">
    <property type="entry name" value="ATPase domain of HSP90 chaperone/DNA topoisomerase II/histidine kinase"/>
    <property type="match status" value="1"/>
</dbReference>
<dbReference type="Gene3D" id="3.30.565.10">
    <property type="entry name" value="Histidine kinase-like ATPase, C-terminal domain"/>
    <property type="match status" value="1"/>
</dbReference>
<evidence type="ECO:0000256" key="3">
    <source>
        <dbReference type="ARBA" id="ARBA00012438"/>
    </source>
</evidence>
<evidence type="ECO:0000256" key="11">
    <source>
        <dbReference type="SAM" id="MobiDB-lite"/>
    </source>
</evidence>
<dbReference type="SUPFAM" id="SSF158472">
    <property type="entry name" value="HAMP domain-like"/>
    <property type="match status" value="1"/>
</dbReference>
<dbReference type="RefSeq" id="WP_229670877.1">
    <property type="nucleotide sequence ID" value="NZ_BMOE01000004.1"/>
</dbReference>
<keyword evidence="16" id="KW-1185">Reference proteome</keyword>
<evidence type="ECO:0000256" key="5">
    <source>
        <dbReference type="ARBA" id="ARBA00022679"/>
    </source>
</evidence>
<feature type="transmembrane region" description="Helical" evidence="12">
    <location>
        <begin position="220"/>
        <end position="244"/>
    </location>
</feature>
<dbReference type="SUPFAM" id="SSF47384">
    <property type="entry name" value="Homodimeric domain of signal transducing histidine kinase"/>
    <property type="match status" value="1"/>
</dbReference>
<proteinExistence type="predicted"/>
<dbReference type="InterPro" id="IPR036097">
    <property type="entry name" value="HisK_dim/P_sf"/>
</dbReference>
<dbReference type="CDD" id="cd06225">
    <property type="entry name" value="HAMP"/>
    <property type="match status" value="1"/>
</dbReference>
<evidence type="ECO:0000313" key="15">
    <source>
        <dbReference type="EMBL" id="GGJ73125.1"/>
    </source>
</evidence>
<dbReference type="Gene3D" id="6.10.340.10">
    <property type="match status" value="1"/>
</dbReference>
<dbReference type="Pfam" id="PF02518">
    <property type="entry name" value="HATPase_c"/>
    <property type="match status" value="1"/>
</dbReference>
<dbReference type="InterPro" id="IPR004358">
    <property type="entry name" value="Sig_transdc_His_kin-like_C"/>
</dbReference>
<evidence type="ECO:0000256" key="6">
    <source>
        <dbReference type="ARBA" id="ARBA00022692"/>
    </source>
</evidence>
<feature type="domain" description="Histidine kinase" evidence="13">
    <location>
        <begin position="306"/>
        <end position="537"/>
    </location>
</feature>
<evidence type="ECO:0000259" key="14">
    <source>
        <dbReference type="PROSITE" id="PS50885"/>
    </source>
</evidence>
<evidence type="ECO:0000259" key="13">
    <source>
        <dbReference type="PROSITE" id="PS50109"/>
    </source>
</evidence>
<comment type="subcellular location">
    <subcellularLocation>
        <location evidence="2">Membrane</location>
    </subcellularLocation>
</comment>
<dbReference type="GO" id="GO:0005886">
    <property type="term" value="C:plasma membrane"/>
    <property type="evidence" value="ECO:0007669"/>
    <property type="project" value="TreeGrafter"/>
</dbReference>
<dbReference type="PROSITE" id="PS50109">
    <property type="entry name" value="HIS_KIN"/>
    <property type="match status" value="1"/>
</dbReference>
<gene>
    <name evidence="15" type="ORF">GCM10008939_16820</name>
</gene>
<comment type="catalytic activity">
    <reaction evidence="1">
        <text>ATP + protein L-histidine = ADP + protein N-phospho-L-histidine.</text>
        <dbReference type="EC" id="2.7.13.3"/>
    </reaction>
</comment>
<keyword evidence="10 12" id="KW-0472">Membrane</keyword>
<keyword evidence="8 12" id="KW-1133">Transmembrane helix</keyword>
<evidence type="ECO:0000256" key="4">
    <source>
        <dbReference type="ARBA" id="ARBA00022553"/>
    </source>
</evidence>
<sequence>MTLRTRLTLLYTALLSLLLLLLAVAVLTVMQRSLLNGVDADLRDAYGQYTNFAERLNIRPFPNSIPQPGDPFGLQNEQRTISDIRGAFPDYRIQFEALIGEDIPDLMRQAAGTPTEQQLLLNRLRDQMDAPGTRRIANIDPNAPIHLSDAQLLRLVSSPAHQLLLNMEIKDVGYPPALTRVLVKLTPFAYGQTSDGSTLSTPTIAYFGRSLEETARTLKILQTIMVALFLIGAGTAAGGAYLLAGQALAPLRNLKKAADQIGGQTLTVRVPEPRTGDEVQALAHALNLMLDRLEGSFESQRRFTSDASHELRTPVTAIQGHASYLLRRTSPNEQQQESLNIIKNESERLTLLIGSLLELARSDGGVLQLRRQPVLSLLLLQDVARELRPLAQAQGTVLEAGGQDVTFEGDPDRVKQVVINLVSNALKVGSNTVTLSSSPADGVPGVPPGERPARNQKPLPGVRLSVQDDGPGIAPEHLAKLFDRFYRVEESRARDKGGAGLGLAIVKGIVDAHGGSIWIESEVGVGSTVNVWLPLGNLPDLDDDLA</sequence>
<dbReference type="InterPro" id="IPR005467">
    <property type="entry name" value="His_kinase_dom"/>
</dbReference>
<keyword evidence="4" id="KW-0597">Phosphoprotein</keyword>
<dbReference type="GO" id="GO:0000155">
    <property type="term" value="F:phosphorelay sensor kinase activity"/>
    <property type="evidence" value="ECO:0007669"/>
    <property type="project" value="InterPro"/>
</dbReference>
<evidence type="ECO:0000256" key="10">
    <source>
        <dbReference type="ARBA" id="ARBA00023136"/>
    </source>
</evidence>
<dbReference type="Pfam" id="PF00512">
    <property type="entry name" value="HisKA"/>
    <property type="match status" value="1"/>
</dbReference>
<dbReference type="SMART" id="SM00388">
    <property type="entry name" value="HisKA"/>
    <property type="match status" value="1"/>
</dbReference>
<evidence type="ECO:0000256" key="7">
    <source>
        <dbReference type="ARBA" id="ARBA00022777"/>
    </source>
</evidence>
<keyword evidence="7 15" id="KW-0418">Kinase</keyword>
<dbReference type="InterPro" id="IPR050428">
    <property type="entry name" value="TCS_sensor_his_kinase"/>
</dbReference>
<evidence type="ECO:0000313" key="16">
    <source>
        <dbReference type="Proteomes" id="UP000635726"/>
    </source>
</evidence>
<evidence type="ECO:0000256" key="1">
    <source>
        <dbReference type="ARBA" id="ARBA00000085"/>
    </source>
</evidence>
<dbReference type="EC" id="2.7.13.3" evidence="3"/>
<dbReference type="PANTHER" id="PTHR45436:SF5">
    <property type="entry name" value="SENSOR HISTIDINE KINASE TRCS"/>
    <property type="match status" value="1"/>
</dbReference>
<evidence type="ECO:0000256" key="8">
    <source>
        <dbReference type="ARBA" id="ARBA00022989"/>
    </source>
</evidence>
<evidence type="ECO:0000256" key="12">
    <source>
        <dbReference type="SAM" id="Phobius"/>
    </source>
</evidence>
<evidence type="ECO:0000256" key="9">
    <source>
        <dbReference type="ARBA" id="ARBA00023012"/>
    </source>
</evidence>
<keyword evidence="9" id="KW-0902">Two-component regulatory system</keyword>
<feature type="domain" description="HAMP" evidence="14">
    <location>
        <begin position="245"/>
        <end position="298"/>
    </location>
</feature>
<comment type="caution">
    <text evidence="15">The sequence shown here is derived from an EMBL/GenBank/DDBJ whole genome shotgun (WGS) entry which is preliminary data.</text>
</comment>
<dbReference type="Pfam" id="PF00672">
    <property type="entry name" value="HAMP"/>
    <property type="match status" value="1"/>
</dbReference>
<dbReference type="SMART" id="SM00304">
    <property type="entry name" value="HAMP"/>
    <property type="match status" value="1"/>
</dbReference>
<organism evidence="15 16">
    <name type="scientific">Deinococcus aquiradiocola</name>
    <dbReference type="NCBI Taxonomy" id="393059"/>
    <lineage>
        <taxon>Bacteria</taxon>
        <taxon>Thermotogati</taxon>
        <taxon>Deinococcota</taxon>
        <taxon>Deinococci</taxon>
        <taxon>Deinococcales</taxon>
        <taxon>Deinococcaceae</taxon>
        <taxon>Deinococcus</taxon>
    </lineage>
</organism>
<evidence type="ECO:0000256" key="2">
    <source>
        <dbReference type="ARBA" id="ARBA00004370"/>
    </source>
</evidence>
<dbReference type="InterPro" id="IPR003660">
    <property type="entry name" value="HAMP_dom"/>
</dbReference>